<dbReference type="HOGENOM" id="CLU_1985980_0_0_1"/>
<sequence>MTLLAGLCMSVRARAPSDVGFEPQVDRCSDWRCSTSSSAPPRLCPICGLMPGCRRRWLSAIVSEHASQRANRVVFCELDPGGAARQISAAMPQREHFARFRHNFPFTTRNMYVEVPVEGPTFASSV</sequence>
<reference evidence="1 2" key="1">
    <citation type="submission" date="2013-11" db="EMBL/GenBank/DDBJ databases">
        <title>The Genome Sequence of Phytophthora parasitica P1569.</title>
        <authorList>
            <consortium name="The Broad Institute Genomics Platform"/>
            <person name="Russ C."/>
            <person name="Tyler B."/>
            <person name="Panabieres F."/>
            <person name="Shan W."/>
            <person name="Tripathy S."/>
            <person name="Grunwald N."/>
            <person name="Machado M."/>
            <person name="Johnson C.S."/>
            <person name="Arredondo F."/>
            <person name="Hong C."/>
            <person name="Coffey M."/>
            <person name="Young S.K."/>
            <person name="Zeng Q."/>
            <person name="Gargeya S."/>
            <person name="Fitzgerald M."/>
            <person name="Abouelleil A."/>
            <person name="Alvarado L."/>
            <person name="Chapman S.B."/>
            <person name="Gainer-Dewar J."/>
            <person name="Goldberg J."/>
            <person name="Griggs A."/>
            <person name="Gujja S."/>
            <person name="Hansen M."/>
            <person name="Howarth C."/>
            <person name="Imamovic A."/>
            <person name="Ireland A."/>
            <person name="Larimer J."/>
            <person name="McCowan C."/>
            <person name="Murphy C."/>
            <person name="Pearson M."/>
            <person name="Poon T.W."/>
            <person name="Priest M."/>
            <person name="Roberts A."/>
            <person name="Saif S."/>
            <person name="Shea T."/>
            <person name="Sykes S."/>
            <person name="Wortman J."/>
            <person name="Nusbaum C."/>
            <person name="Birren B."/>
        </authorList>
    </citation>
    <scope>NUCLEOTIDE SEQUENCE [LARGE SCALE GENOMIC DNA]</scope>
    <source>
        <strain evidence="1 2">P1569</strain>
    </source>
</reference>
<proteinExistence type="predicted"/>
<organism evidence="1 2">
    <name type="scientific">Phytophthora nicotianae P1569</name>
    <dbReference type="NCBI Taxonomy" id="1317065"/>
    <lineage>
        <taxon>Eukaryota</taxon>
        <taxon>Sar</taxon>
        <taxon>Stramenopiles</taxon>
        <taxon>Oomycota</taxon>
        <taxon>Peronosporomycetes</taxon>
        <taxon>Peronosporales</taxon>
        <taxon>Peronosporaceae</taxon>
        <taxon>Phytophthora</taxon>
    </lineage>
</organism>
<protein>
    <submittedName>
        <fullName evidence="1">Uncharacterized protein</fullName>
    </submittedName>
</protein>
<name>V9EMU7_PHYNI</name>
<dbReference type="Proteomes" id="UP000018721">
    <property type="component" value="Unassembled WGS sequence"/>
</dbReference>
<evidence type="ECO:0000313" key="2">
    <source>
        <dbReference type="Proteomes" id="UP000018721"/>
    </source>
</evidence>
<comment type="caution">
    <text evidence="1">The sequence shown here is derived from an EMBL/GenBank/DDBJ whole genome shotgun (WGS) entry which is preliminary data.</text>
</comment>
<dbReference type="eggNOG" id="ENOG502RH11">
    <property type="taxonomic scope" value="Eukaryota"/>
</dbReference>
<keyword evidence="2" id="KW-1185">Reference proteome</keyword>
<dbReference type="AlphaFoldDB" id="V9EMU7"/>
<dbReference type="EMBL" id="ANIZ01002517">
    <property type="protein sequence ID" value="ETI39818.1"/>
    <property type="molecule type" value="Genomic_DNA"/>
</dbReference>
<evidence type="ECO:0000313" key="1">
    <source>
        <dbReference type="EMBL" id="ETI39818.1"/>
    </source>
</evidence>
<accession>V9EMU7</accession>
<gene>
    <name evidence="1" type="ORF">F443_14641</name>
</gene>